<feature type="region of interest" description="Disordered" evidence="1">
    <location>
        <begin position="1"/>
        <end position="68"/>
    </location>
</feature>
<evidence type="ECO:0000256" key="1">
    <source>
        <dbReference type="SAM" id="MobiDB-lite"/>
    </source>
</evidence>
<gene>
    <name evidence="2" type="ordered locus">STAUR_6135</name>
</gene>
<sequence length="68" mass="7350">MRFQQRHLKPSPSGAAHDSPQPLRPARSARASSCGSTPATAAQRLDADEFQSHPEYPAFKNSFPSLGT</sequence>
<reference evidence="2 3" key="1">
    <citation type="journal article" date="2011" name="Mol. Biol. Evol.">
        <title>Comparative genomic analysis of fruiting body formation in Myxococcales.</title>
        <authorList>
            <person name="Huntley S."/>
            <person name="Hamann N."/>
            <person name="Wegener-Feldbrugge S."/>
            <person name="Treuner-Lange A."/>
            <person name="Kube M."/>
            <person name="Reinhardt R."/>
            <person name="Klages S."/>
            <person name="Muller R."/>
            <person name="Ronning C.M."/>
            <person name="Nierman W.C."/>
            <person name="Sogaard-Andersen L."/>
        </authorList>
    </citation>
    <scope>NUCLEOTIDE SEQUENCE [LARGE SCALE GENOMIC DNA]</scope>
    <source>
        <strain evidence="2 3">DW4/3-1</strain>
    </source>
</reference>
<dbReference type="Proteomes" id="UP000001351">
    <property type="component" value="Chromosome"/>
</dbReference>
<dbReference type="EMBL" id="CP002271">
    <property type="protein sequence ID" value="ADO73892.1"/>
    <property type="molecule type" value="Genomic_DNA"/>
</dbReference>
<dbReference type="HOGENOM" id="CLU_2791999_0_0_7"/>
<evidence type="ECO:0000313" key="2">
    <source>
        <dbReference type="EMBL" id="ADO73892.1"/>
    </source>
</evidence>
<evidence type="ECO:0000313" key="3">
    <source>
        <dbReference type="Proteomes" id="UP000001351"/>
    </source>
</evidence>
<organism evidence="2 3">
    <name type="scientific">Stigmatella aurantiaca (strain DW4/3-1)</name>
    <dbReference type="NCBI Taxonomy" id="378806"/>
    <lineage>
        <taxon>Bacteria</taxon>
        <taxon>Pseudomonadati</taxon>
        <taxon>Myxococcota</taxon>
        <taxon>Myxococcia</taxon>
        <taxon>Myxococcales</taxon>
        <taxon>Cystobacterineae</taxon>
        <taxon>Archangiaceae</taxon>
        <taxon>Stigmatella</taxon>
    </lineage>
</organism>
<feature type="compositionally biased region" description="Polar residues" evidence="1">
    <location>
        <begin position="30"/>
        <end position="40"/>
    </location>
</feature>
<accession>E3FEC2</accession>
<name>E3FEC2_STIAD</name>
<proteinExistence type="predicted"/>
<dbReference type="KEGG" id="sur:STAUR_6135"/>
<dbReference type="AlphaFoldDB" id="E3FEC2"/>
<keyword evidence="3" id="KW-1185">Reference proteome</keyword>
<protein>
    <submittedName>
        <fullName evidence="2">Uncharacterized protein</fullName>
    </submittedName>
</protein>